<dbReference type="Gene3D" id="3.10.450.50">
    <property type="match status" value="1"/>
</dbReference>
<sequence length="112" mass="13207">MDNKTKNLAERFIQYLNDENFDEAENCLDPEFKFKGVLGSRDNASVYIKDMKQMKFKYEILQAFTAGEDVCFWYQITMGEKTILASGWYEIKDEKIQSLQVLFDPRPLLNDQ</sequence>
<dbReference type="SUPFAM" id="SSF54427">
    <property type="entry name" value="NTF2-like"/>
    <property type="match status" value="1"/>
</dbReference>
<name>A0AAE4C2B9_9FLAO</name>
<accession>A0AAE4C2B9</accession>
<evidence type="ECO:0008006" key="3">
    <source>
        <dbReference type="Google" id="ProtNLM"/>
    </source>
</evidence>
<organism evidence="1 2">
    <name type="scientific">Chryseobacterium rhizosphaerae</name>
    <dbReference type="NCBI Taxonomy" id="395937"/>
    <lineage>
        <taxon>Bacteria</taxon>
        <taxon>Pseudomonadati</taxon>
        <taxon>Bacteroidota</taxon>
        <taxon>Flavobacteriia</taxon>
        <taxon>Flavobacteriales</taxon>
        <taxon>Weeksellaceae</taxon>
        <taxon>Chryseobacterium group</taxon>
        <taxon>Chryseobacterium</taxon>
    </lineage>
</organism>
<protein>
    <recommendedName>
        <fullName evidence="3">Nuclear transport factor 2 family protein</fullName>
    </recommendedName>
</protein>
<dbReference type="RefSeq" id="WP_202270766.1">
    <property type="nucleotide sequence ID" value="NZ_JAVDQY010000001.1"/>
</dbReference>
<dbReference type="EMBL" id="JAVDQY010000001">
    <property type="protein sequence ID" value="MDR6525602.1"/>
    <property type="molecule type" value="Genomic_DNA"/>
</dbReference>
<evidence type="ECO:0000313" key="2">
    <source>
        <dbReference type="Proteomes" id="UP001184861"/>
    </source>
</evidence>
<comment type="caution">
    <text evidence="1">The sequence shown here is derived from an EMBL/GenBank/DDBJ whole genome shotgun (WGS) entry which is preliminary data.</text>
</comment>
<reference evidence="1" key="1">
    <citation type="submission" date="2023-07" db="EMBL/GenBank/DDBJ databases">
        <title>Sorghum-associated microbial communities from plants grown in Nebraska, USA.</title>
        <authorList>
            <person name="Schachtman D."/>
        </authorList>
    </citation>
    <scope>NUCLEOTIDE SEQUENCE</scope>
    <source>
        <strain evidence="1">DS2360</strain>
    </source>
</reference>
<evidence type="ECO:0000313" key="1">
    <source>
        <dbReference type="EMBL" id="MDR6525602.1"/>
    </source>
</evidence>
<dbReference type="InterPro" id="IPR032710">
    <property type="entry name" value="NTF2-like_dom_sf"/>
</dbReference>
<proteinExistence type="predicted"/>
<gene>
    <name evidence="1" type="ORF">J2787_000972</name>
</gene>
<dbReference type="AlphaFoldDB" id="A0AAE4C2B9"/>
<dbReference type="Proteomes" id="UP001184861">
    <property type="component" value="Unassembled WGS sequence"/>
</dbReference>